<dbReference type="InterPro" id="IPR051531">
    <property type="entry name" value="N-acetyltransferase"/>
</dbReference>
<dbReference type="InterPro" id="IPR000182">
    <property type="entry name" value="GNAT_dom"/>
</dbReference>
<sequence>MTYKSFETERLLLKPTTEEDADFIFELFNSPKWLRNIGDRNLKTVQNAQEYIQRKMLPQLHRLGFSNYTIIRKEDQAKIGSCGLYDREGFEGIDIGFALLPPYEKKGYAFEAANKLKKEALDSFGIKEISGITVKNNVASQNLLLRLGLTLSGTTTLPNDDEELLVYKLVF</sequence>
<evidence type="ECO:0000313" key="2">
    <source>
        <dbReference type="EMBL" id="SHI63096.1"/>
    </source>
</evidence>
<dbReference type="OrthoDB" id="9798081at2"/>
<dbReference type="PANTHER" id="PTHR43792">
    <property type="entry name" value="GNAT FAMILY, PUTATIVE (AFU_ORTHOLOGUE AFUA_3G00765)-RELATED-RELATED"/>
    <property type="match status" value="1"/>
</dbReference>
<evidence type="ECO:0000259" key="1">
    <source>
        <dbReference type="PROSITE" id="PS51186"/>
    </source>
</evidence>
<dbReference type="InterPro" id="IPR016181">
    <property type="entry name" value="Acyl_CoA_acyltransferase"/>
</dbReference>
<protein>
    <submittedName>
        <fullName evidence="2">Protein N-acetyltransferase, RimJ/RimL family</fullName>
    </submittedName>
</protein>
<dbReference type="EMBL" id="FQYX01000004">
    <property type="protein sequence ID" value="SHI63096.1"/>
    <property type="molecule type" value="Genomic_DNA"/>
</dbReference>
<evidence type="ECO:0000313" key="3">
    <source>
        <dbReference type="Proteomes" id="UP000184231"/>
    </source>
</evidence>
<gene>
    <name evidence="2" type="ORF">SAMN04487911_10415</name>
</gene>
<proteinExistence type="predicted"/>
<dbReference type="SUPFAM" id="SSF55729">
    <property type="entry name" value="Acyl-CoA N-acyltransferases (Nat)"/>
    <property type="match status" value="1"/>
</dbReference>
<dbReference type="STRING" id="558155.SAMN04487911_10415"/>
<keyword evidence="2" id="KW-0808">Transferase</keyword>
<dbReference type="Pfam" id="PF13302">
    <property type="entry name" value="Acetyltransf_3"/>
    <property type="match status" value="1"/>
</dbReference>
<dbReference type="RefSeq" id="WP_072763424.1">
    <property type="nucleotide sequence ID" value="NZ_FQYX01000004.1"/>
</dbReference>
<dbReference type="PROSITE" id="PS51186">
    <property type="entry name" value="GNAT"/>
    <property type="match status" value="1"/>
</dbReference>
<dbReference type="AlphaFoldDB" id="A0A1M6CQ34"/>
<dbReference type="PANTHER" id="PTHR43792:SF1">
    <property type="entry name" value="N-ACETYLTRANSFERASE DOMAIN-CONTAINING PROTEIN"/>
    <property type="match status" value="1"/>
</dbReference>
<dbReference type="Gene3D" id="3.40.630.30">
    <property type="match status" value="1"/>
</dbReference>
<reference evidence="2 3" key="1">
    <citation type="submission" date="2016-11" db="EMBL/GenBank/DDBJ databases">
        <authorList>
            <person name="Jaros S."/>
            <person name="Januszkiewicz K."/>
            <person name="Wedrychowicz H."/>
        </authorList>
    </citation>
    <scope>NUCLEOTIDE SEQUENCE [LARGE SCALE GENOMIC DNA]</scope>
    <source>
        <strain evidence="2 3">CGMCC 1.8863</strain>
    </source>
</reference>
<feature type="domain" description="N-acetyltransferase" evidence="1">
    <location>
        <begin position="11"/>
        <end position="171"/>
    </location>
</feature>
<dbReference type="GO" id="GO:0016747">
    <property type="term" value="F:acyltransferase activity, transferring groups other than amino-acyl groups"/>
    <property type="evidence" value="ECO:0007669"/>
    <property type="project" value="InterPro"/>
</dbReference>
<dbReference type="Proteomes" id="UP000184231">
    <property type="component" value="Unassembled WGS sequence"/>
</dbReference>
<accession>A0A1M6CQ34</accession>
<keyword evidence="3" id="KW-1185">Reference proteome</keyword>
<organism evidence="2 3">
    <name type="scientific">Arenibacter nanhaiticus</name>
    <dbReference type="NCBI Taxonomy" id="558155"/>
    <lineage>
        <taxon>Bacteria</taxon>
        <taxon>Pseudomonadati</taxon>
        <taxon>Bacteroidota</taxon>
        <taxon>Flavobacteriia</taxon>
        <taxon>Flavobacteriales</taxon>
        <taxon>Flavobacteriaceae</taxon>
        <taxon>Arenibacter</taxon>
    </lineage>
</organism>
<name>A0A1M6CQ34_9FLAO</name>